<name>A0AAN8IRT7_TRICO</name>
<accession>A0AAN8IRT7</accession>
<gene>
    <name evidence="1" type="ORF">GCK32_000649</name>
</gene>
<reference evidence="1 2" key="1">
    <citation type="submission" date="2019-10" db="EMBL/GenBank/DDBJ databases">
        <title>Assembly and Annotation for the nematode Trichostrongylus colubriformis.</title>
        <authorList>
            <person name="Martin J."/>
        </authorList>
    </citation>
    <scope>NUCLEOTIDE SEQUENCE [LARGE SCALE GENOMIC DNA]</scope>
    <source>
        <strain evidence="1">G859</strain>
        <tissue evidence="1">Whole worm</tissue>
    </source>
</reference>
<organism evidence="1 2">
    <name type="scientific">Trichostrongylus colubriformis</name>
    <name type="common">Black scour worm</name>
    <dbReference type="NCBI Taxonomy" id="6319"/>
    <lineage>
        <taxon>Eukaryota</taxon>
        <taxon>Metazoa</taxon>
        <taxon>Ecdysozoa</taxon>
        <taxon>Nematoda</taxon>
        <taxon>Chromadorea</taxon>
        <taxon>Rhabditida</taxon>
        <taxon>Rhabditina</taxon>
        <taxon>Rhabditomorpha</taxon>
        <taxon>Strongyloidea</taxon>
        <taxon>Trichostrongylidae</taxon>
        <taxon>Trichostrongylus</taxon>
    </lineage>
</organism>
<protein>
    <submittedName>
        <fullName evidence="1">Uncharacterized protein</fullName>
    </submittedName>
</protein>
<proteinExistence type="predicted"/>
<evidence type="ECO:0000313" key="2">
    <source>
        <dbReference type="Proteomes" id="UP001331761"/>
    </source>
</evidence>
<dbReference type="Gene3D" id="3.30.420.10">
    <property type="entry name" value="Ribonuclease H-like superfamily/Ribonuclease H"/>
    <property type="match status" value="1"/>
</dbReference>
<dbReference type="EMBL" id="WIXE01008497">
    <property type="protein sequence ID" value="KAK5979262.1"/>
    <property type="molecule type" value="Genomic_DNA"/>
</dbReference>
<dbReference type="InterPro" id="IPR036397">
    <property type="entry name" value="RNaseH_sf"/>
</dbReference>
<dbReference type="Proteomes" id="UP001331761">
    <property type="component" value="Unassembled WGS sequence"/>
</dbReference>
<dbReference type="PANTHER" id="PTHR22955">
    <property type="entry name" value="RETROTRANSPOSON"/>
    <property type="match status" value="1"/>
</dbReference>
<comment type="caution">
    <text evidence="1">The sequence shown here is derived from an EMBL/GenBank/DDBJ whole genome shotgun (WGS) entry which is preliminary data.</text>
</comment>
<keyword evidence="2" id="KW-1185">Reference proteome</keyword>
<dbReference type="GO" id="GO:0003676">
    <property type="term" value="F:nucleic acid binding"/>
    <property type="evidence" value="ECO:0007669"/>
    <property type="project" value="InterPro"/>
</dbReference>
<sequence>MELNAMTLAMRLANSVLSQLRSALRIQQVYILTDSEIVLNWIRTKPLKNIGTMIFYRLIEIGNITNYLESQNIQACFGHIPSELNPADCATRGLSKQELQEHFWWNGPAILCEPPESWASVCDIVPPSEEHADEPIPFSSEISNILAIQKKKIDMWTRVRNLSPL</sequence>
<dbReference type="AlphaFoldDB" id="A0AAN8IRT7"/>
<dbReference type="PANTHER" id="PTHR22955:SF66">
    <property type="entry name" value="INTEGRASE CATALYTIC DOMAIN-CONTAINING PROTEIN"/>
    <property type="match status" value="1"/>
</dbReference>
<evidence type="ECO:0000313" key="1">
    <source>
        <dbReference type="EMBL" id="KAK5979262.1"/>
    </source>
</evidence>